<feature type="transmembrane region" description="Helical" evidence="7">
    <location>
        <begin position="316"/>
        <end position="336"/>
    </location>
</feature>
<dbReference type="GO" id="GO:0005886">
    <property type="term" value="C:plasma membrane"/>
    <property type="evidence" value="ECO:0007669"/>
    <property type="project" value="UniProtKB-SubCell"/>
</dbReference>
<evidence type="ECO:0000256" key="6">
    <source>
        <dbReference type="ARBA" id="ARBA00023136"/>
    </source>
</evidence>
<dbReference type="Gene3D" id="1.20.1740.10">
    <property type="entry name" value="Amino acid/polyamine transporter I"/>
    <property type="match status" value="1"/>
</dbReference>
<evidence type="ECO:0000256" key="1">
    <source>
        <dbReference type="ARBA" id="ARBA00004651"/>
    </source>
</evidence>
<accession>A0A381RLJ7</accession>
<gene>
    <name evidence="8" type="ORF">METZ01_LOCUS44682</name>
</gene>
<dbReference type="NCBIfam" id="TIGR00835">
    <property type="entry name" value="agcS"/>
    <property type="match status" value="1"/>
</dbReference>
<keyword evidence="5 7" id="KW-1133">Transmembrane helix</keyword>
<organism evidence="8">
    <name type="scientific">marine metagenome</name>
    <dbReference type="NCBI Taxonomy" id="408172"/>
    <lineage>
        <taxon>unclassified sequences</taxon>
        <taxon>metagenomes</taxon>
        <taxon>ecological metagenomes</taxon>
    </lineage>
</organism>
<feature type="transmembrane region" description="Helical" evidence="7">
    <location>
        <begin position="356"/>
        <end position="375"/>
    </location>
</feature>
<evidence type="ECO:0000256" key="7">
    <source>
        <dbReference type="SAM" id="Phobius"/>
    </source>
</evidence>
<dbReference type="AlphaFoldDB" id="A0A381RLJ7"/>
<dbReference type="PANTHER" id="PTHR30330:SF3">
    <property type="entry name" value="TRANSCRIPTIONAL REGULATOR, LRP FAMILY"/>
    <property type="match status" value="1"/>
</dbReference>
<sequence>MNFIEFLDKALVEFSGFMWGPPIVVLLLGGGLFFTAYCRFIPFRYIGHSIDILKGKFDKDDDPGQITHFEALSSALASTVGMGNISGVAIALHTGGPGAIFWMWVTAIIGMSTKFFTCTLAVQFRGNDDMGEIQGGPMYYIEKGLGKKFKPLAIFFSFAGMFASFTFFQANQLVQIIRDFVFIPQGFFSKNQLLGDGITGVIIAFIVGFVIFGGIKRIAKVAARLVPVMVIIYMAAAIIILVLNISSIPGIIYNIFYDAFTGQAVVGGAVGTMIITGVRRGLFSNEAGAGTEALAHGAAKTIEPVREGLVAMLGPFIDTIVVCTTTALVILISGLYLTDNNGVTLTVMAFEQELGIVGRLLLFVAVLTFSLSTMFGYSYYGRKCTGYLFGSQWKPYYNYIYVLVIVIASVSTIDIAINFVDSCYALMVIPTMIGTILLSPKVMQAAKKYFATLEQ</sequence>
<feature type="transmembrane region" description="Helical" evidence="7">
    <location>
        <begin position="75"/>
        <end position="93"/>
    </location>
</feature>
<dbReference type="PANTHER" id="PTHR30330">
    <property type="entry name" value="AGSS FAMILY TRANSPORTER, SODIUM-ALANINE"/>
    <property type="match status" value="1"/>
</dbReference>
<feature type="transmembrane region" description="Helical" evidence="7">
    <location>
        <begin position="396"/>
        <end position="413"/>
    </location>
</feature>
<proteinExistence type="predicted"/>
<feature type="transmembrane region" description="Helical" evidence="7">
    <location>
        <begin position="193"/>
        <end position="213"/>
    </location>
</feature>
<dbReference type="InterPro" id="IPR001463">
    <property type="entry name" value="Na/Ala_symport"/>
</dbReference>
<evidence type="ECO:0000256" key="3">
    <source>
        <dbReference type="ARBA" id="ARBA00022475"/>
    </source>
</evidence>
<dbReference type="EMBL" id="UINC01002008">
    <property type="protein sequence ID" value="SUZ91828.1"/>
    <property type="molecule type" value="Genomic_DNA"/>
</dbReference>
<feature type="transmembrane region" description="Helical" evidence="7">
    <location>
        <begin position="419"/>
        <end position="438"/>
    </location>
</feature>
<keyword evidence="6 7" id="KW-0472">Membrane</keyword>
<evidence type="ECO:0000256" key="4">
    <source>
        <dbReference type="ARBA" id="ARBA00022692"/>
    </source>
</evidence>
<name>A0A381RLJ7_9ZZZZ</name>
<evidence type="ECO:0000313" key="8">
    <source>
        <dbReference type="EMBL" id="SUZ91828.1"/>
    </source>
</evidence>
<feature type="transmembrane region" description="Helical" evidence="7">
    <location>
        <begin position="99"/>
        <end position="122"/>
    </location>
</feature>
<feature type="transmembrane region" description="Helical" evidence="7">
    <location>
        <begin position="152"/>
        <end position="173"/>
    </location>
</feature>
<feature type="transmembrane region" description="Helical" evidence="7">
    <location>
        <begin position="20"/>
        <end position="40"/>
    </location>
</feature>
<evidence type="ECO:0000256" key="2">
    <source>
        <dbReference type="ARBA" id="ARBA00022448"/>
    </source>
</evidence>
<keyword evidence="4 7" id="KW-0812">Transmembrane</keyword>
<keyword evidence="3" id="KW-1003">Cell membrane</keyword>
<comment type="subcellular location">
    <subcellularLocation>
        <location evidence="1">Cell membrane</location>
        <topology evidence="1">Multi-pass membrane protein</topology>
    </subcellularLocation>
</comment>
<dbReference type="GO" id="GO:0005283">
    <property type="term" value="F:amino acid:sodium symporter activity"/>
    <property type="evidence" value="ECO:0007669"/>
    <property type="project" value="InterPro"/>
</dbReference>
<evidence type="ECO:0008006" key="9">
    <source>
        <dbReference type="Google" id="ProtNLM"/>
    </source>
</evidence>
<protein>
    <recommendedName>
        <fullName evidence="9">Amino acid carrier protein</fullName>
    </recommendedName>
</protein>
<reference evidence="8" key="1">
    <citation type="submission" date="2018-05" db="EMBL/GenBank/DDBJ databases">
        <authorList>
            <person name="Lanie J.A."/>
            <person name="Ng W.-L."/>
            <person name="Kazmierczak K.M."/>
            <person name="Andrzejewski T.M."/>
            <person name="Davidsen T.M."/>
            <person name="Wayne K.J."/>
            <person name="Tettelin H."/>
            <person name="Glass J.I."/>
            <person name="Rusch D."/>
            <person name="Podicherti R."/>
            <person name="Tsui H.-C.T."/>
            <person name="Winkler M.E."/>
        </authorList>
    </citation>
    <scope>NUCLEOTIDE SEQUENCE</scope>
</reference>
<dbReference type="PROSITE" id="PS00873">
    <property type="entry name" value="NA_ALANINE_SYMP"/>
    <property type="match status" value="1"/>
</dbReference>
<feature type="transmembrane region" description="Helical" evidence="7">
    <location>
        <begin position="251"/>
        <end position="275"/>
    </location>
</feature>
<dbReference type="PRINTS" id="PR00175">
    <property type="entry name" value="NAALASMPORT"/>
</dbReference>
<evidence type="ECO:0000256" key="5">
    <source>
        <dbReference type="ARBA" id="ARBA00022989"/>
    </source>
</evidence>
<keyword evidence="2" id="KW-0813">Transport</keyword>
<feature type="transmembrane region" description="Helical" evidence="7">
    <location>
        <begin position="225"/>
        <end position="245"/>
    </location>
</feature>
<dbReference type="Pfam" id="PF01235">
    <property type="entry name" value="Na_Ala_symp"/>
    <property type="match status" value="1"/>
</dbReference>